<accession>A0AA40B5Y1</accession>
<gene>
    <name evidence="1" type="ORF">B0T26DRAFT_748558</name>
</gene>
<evidence type="ECO:0000313" key="2">
    <source>
        <dbReference type="Proteomes" id="UP001172101"/>
    </source>
</evidence>
<keyword evidence="2" id="KW-1185">Reference proteome</keyword>
<sequence>MAKSTAPRMKEAIERYQNSHEAWRMTKQRLDELVKIVNAYPSFNAAVTAVADTTWPKIDQVKAVYVLCGGKLRESYEEALVDAKLDAMIDSDNERAYDP</sequence>
<proteinExistence type="predicted"/>
<organism evidence="1 2">
    <name type="scientific">Lasiosphaeria miniovina</name>
    <dbReference type="NCBI Taxonomy" id="1954250"/>
    <lineage>
        <taxon>Eukaryota</taxon>
        <taxon>Fungi</taxon>
        <taxon>Dikarya</taxon>
        <taxon>Ascomycota</taxon>
        <taxon>Pezizomycotina</taxon>
        <taxon>Sordariomycetes</taxon>
        <taxon>Sordariomycetidae</taxon>
        <taxon>Sordariales</taxon>
        <taxon>Lasiosphaeriaceae</taxon>
        <taxon>Lasiosphaeria</taxon>
    </lineage>
</organism>
<dbReference type="Proteomes" id="UP001172101">
    <property type="component" value="Unassembled WGS sequence"/>
</dbReference>
<evidence type="ECO:0000313" key="1">
    <source>
        <dbReference type="EMBL" id="KAK0728324.1"/>
    </source>
</evidence>
<dbReference type="AlphaFoldDB" id="A0AA40B5Y1"/>
<reference evidence="1" key="1">
    <citation type="submission" date="2023-06" db="EMBL/GenBank/DDBJ databases">
        <title>Genome-scale phylogeny and comparative genomics of the fungal order Sordariales.</title>
        <authorList>
            <consortium name="Lawrence Berkeley National Laboratory"/>
            <person name="Hensen N."/>
            <person name="Bonometti L."/>
            <person name="Westerberg I."/>
            <person name="Brannstrom I.O."/>
            <person name="Guillou S."/>
            <person name="Cros-Aarteil S."/>
            <person name="Calhoun S."/>
            <person name="Haridas S."/>
            <person name="Kuo A."/>
            <person name="Mondo S."/>
            <person name="Pangilinan J."/>
            <person name="Riley R."/>
            <person name="LaButti K."/>
            <person name="Andreopoulos B."/>
            <person name="Lipzen A."/>
            <person name="Chen C."/>
            <person name="Yanf M."/>
            <person name="Daum C."/>
            <person name="Ng V."/>
            <person name="Clum A."/>
            <person name="Steindorff A."/>
            <person name="Ohm R."/>
            <person name="Martin F."/>
            <person name="Silar P."/>
            <person name="Natvig D."/>
            <person name="Lalanne C."/>
            <person name="Gautier V."/>
            <person name="Ament-velasquez S.L."/>
            <person name="Kruys A."/>
            <person name="Hutchinson M.I."/>
            <person name="Powell A.J."/>
            <person name="Barry K."/>
            <person name="Miller A.N."/>
            <person name="Grigoriev I.V."/>
            <person name="Debuchy R."/>
            <person name="Gladieux P."/>
            <person name="Thoren M.H."/>
            <person name="Johannesson H."/>
        </authorList>
    </citation>
    <scope>NUCLEOTIDE SEQUENCE</scope>
    <source>
        <strain evidence="1">SMH2392-1A</strain>
    </source>
</reference>
<dbReference type="EMBL" id="JAUIRO010000002">
    <property type="protein sequence ID" value="KAK0728324.1"/>
    <property type="molecule type" value="Genomic_DNA"/>
</dbReference>
<dbReference type="RefSeq" id="XP_060301179.1">
    <property type="nucleotide sequence ID" value="XM_060444977.1"/>
</dbReference>
<dbReference type="GeneID" id="85328247"/>
<name>A0AA40B5Y1_9PEZI</name>
<protein>
    <submittedName>
        <fullName evidence="1">Uncharacterized protein</fullName>
    </submittedName>
</protein>
<comment type="caution">
    <text evidence="1">The sequence shown here is derived from an EMBL/GenBank/DDBJ whole genome shotgun (WGS) entry which is preliminary data.</text>
</comment>